<organism evidence="2 3">
    <name type="scientific">Treponema porcinum</name>
    <dbReference type="NCBI Taxonomy" id="261392"/>
    <lineage>
        <taxon>Bacteria</taxon>
        <taxon>Pseudomonadati</taxon>
        <taxon>Spirochaetota</taxon>
        <taxon>Spirochaetia</taxon>
        <taxon>Spirochaetales</taxon>
        <taxon>Treponemataceae</taxon>
        <taxon>Treponema</taxon>
    </lineage>
</organism>
<gene>
    <name evidence="2" type="ORF">SAMN02745149_00935</name>
</gene>
<feature type="signal peptide" evidence="1">
    <location>
        <begin position="1"/>
        <end position="23"/>
    </location>
</feature>
<dbReference type="Gene3D" id="2.60.40.10">
    <property type="entry name" value="Immunoglobulins"/>
    <property type="match status" value="3"/>
</dbReference>
<evidence type="ECO:0000313" key="3">
    <source>
        <dbReference type="Proteomes" id="UP000190423"/>
    </source>
</evidence>
<reference evidence="2 3" key="1">
    <citation type="submission" date="2017-02" db="EMBL/GenBank/DDBJ databases">
        <authorList>
            <person name="Peterson S.W."/>
        </authorList>
    </citation>
    <scope>NUCLEOTIDE SEQUENCE [LARGE SCALE GENOMIC DNA]</scope>
    <source>
        <strain evidence="2 3">ATCC BAA-908</strain>
    </source>
</reference>
<evidence type="ECO:0000256" key="1">
    <source>
        <dbReference type="SAM" id="SignalP"/>
    </source>
</evidence>
<proteinExistence type="predicted"/>
<name>A0A1T4K166_TREPO</name>
<dbReference type="InterPro" id="IPR013783">
    <property type="entry name" value="Ig-like_fold"/>
</dbReference>
<keyword evidence="1" id="KW-0732">Signal</keyword>
<dbReference type="EMBL" id="FUWG01000006">
    <property type="protein sequence ID" value="SJZ36161.1"/>
    <property type="molecule type" value="Genomic_DNA"/>
</dbReference>
<feature type="chain" id="PRO_5012142784" description="Ig-like domain (Group 3)" evidence="1">
    <location>
        <begin position="24"/>
        <end position="2011"/>
    </location>
</feature>
<dbReference type="Proteomes" id="UP000190423">
    <property type="component" value="Unassembled WGS sequence"/>
</dbReference>
<protein>
    <recommendedName>
        <fullName evidence="4">Ig-like domain (Group 3)</fullName>
    </recommendedName>
</protein>
<dbReference type="STRING" id="261392.SAMN02745149_00935"/>
<dbReference type="Pfam" id="PF17957">
    <property type="entry name" value="Big_7"/>
    <property type="match status" value="4"/>
</dbReference>
<dbReference type="Gene3D" id="2.60.40.650">
    <property type="match status" value="1"/>
</dbReference>
<sequence>MKHQKKFWKCFIPAVCTFLMVQAAFSHGSKDVEEINVENLESWQESFNLEGKKKGKYNILVTATDLGGNEFIEGPYNIYVDPKSDLPVCGITNPHQDMRIIGNLNIVGTCVDDDAVQYVDLILDGDEEHPVRASGKEFWSYYLDTTELSEGVHSIKVIGTDINGLAGNPVSLTWNLDRRQPVTEVQNRSMGELVSGTVKFSGAVSDGNGIKNLAYSVDNGETFKDIRLSEKKGIKYFTISVDTRKFKDGPAVIWFKALDNAGSTGVYSFLYFIDNTKPDIQIVTPEEKEVQYGKVAVSGIAKDSIGVTKLTWTFGKETGEFDLVPGNPYWSIVFDTIGSSDSSRKFTITGEDRAGNVVSVSRNILLNQKLDKPVVEIVYPTVETFLETNEKCFVRGIAKDREGIQSVKYRIDNNDWIIEETKGVFCGDLIDGSELSPGKHTVTVVATDRNGVEGDPFSVTFTARGAVPSFSELRIIGGKNTRAVEAGMSVHPEDGASFQITASSGLGLSAVSAEVRWGKDGSVLYEYTPNGGTSQNIVIPLGADCPKGVVRIYVSATDTAGRTKNYKTMFRVINTSVVTSNTPAVVFDDSTVSADGVIINNKEFPASGYFIGGNARTAEIVPSTPFAKAELHGNQIVLVPGSATGSSEKVVVRVTTDQGLRYESRQIVFKNDTSFPVVKINQASEDSAVDGSAGELTVTGTVSCDTGIGKLGYRIFSARAAMANGAVNALEPVVKSELTELPASRSFSIPFNALELGYGIYFIEVVAESAGGNTAASAVCIRNIPELGTLPNGKAAVAKAPMFVWADGVDVYYGAAYQGELDRSFGAFKRSDMTFGSNALTATVTAAEKSYSSKYTASRDYELSAAIASINGSAYMSGMPVEVPFGSSATLTAYIDTAAAVSSVNYEITGEAVPGGSNQSGSVKTVKALDGTDRYTVEIPLSGLPVRVNTIKISVKAAGLSYDLTGSFEIVRPLDKEKTDDLRAVYAMETDDTFFDTDTGSYIMNTGIPFNFYANVPELADAALVTAMDGLVLERNGNNVSVKAEKDGSYRGVQVRVKDINGISYTSQAVNFIVDSGAPEVVISTPQNHSWVKRSIRITGTAVDPSGVKNGEYSIDGGVTWSPLSLSVTKGAQGATFSATADISNLEDGLIGLDVRVFDTAGHVSYARTAVHRDTTPPEVEIVLPGDEAVVNGDNLIAFRAYDDGSLEKIYYIAPPGAKVPQSRVELEYGNFVTTHIGTADKPIDDAMSFEFVDDAGNVATIESYKFMIDSKSDLPVAEIHLPGDNEVITRDFTISGVVYDDDGPSMVYYRIDRGEYIRVEDPLPPPAYDENGTEISVDYDQKRTSFAIPIDFSTMVDNEHTIYVYAVDTNGVKGPVAERVFRVSTEEPKGAVVTPSIDTSVKNVITISGNASDKNGIAKVQVSLDNGNSYNDAVGTEEWSYTFDTRAIPNGTNVVFIKVFDKYGIQGLYSSLINIDNLAPEMILDYPLDYSATTGPLFFSGYAFDNVNITEMFVTVRSLDGKSVPRSMQRVNFELERIIAKTLDLSLLENGSYNIELTALDKAGNATHVSRNVMLNKNKPLAVVDLLYPLNGEHKQGVFNIYGEASADKPIESLALYIDDTFIADTQLLPTGYFKFAITPEIISAGTHRYRVDARVEGGSVIKSRVQTVEYSNVGPWITIDNFSYGDFAIDRPYIEGHAGYSLDEEELLLSKMKKATKEQKDAINSKKVEKIEVSFDNGKTFEQVSKAEKWMYRIENHDLPEGFHFMLVRATMRNGEVAIDRAIIQIDNTSPKVRLIAPDAGGRYNQQLVFSGLSSDNIGLNDVTLSLRKGDKASYQVPSFIQGLYFDWKFWGATLFDIGVGLTFFDDVVKVQFQWGQFTQAQRDIFSKSDMRYGGDNVMGIKILANVANIPFAYFLGRDFEWLSANIAVGANFTRFNESASGEAQILSALLAQVEFPKVTFPQLKMFSTFSLYTEFSLWFIPTDVISSGSESIKNLVPQISEGIRVNLF</sequence>
<evidence type="ECO:0000313" key="2">
    <source>
        <dbReference type="EMBL" id="SJZ36161.1"/>
    </source>
</evidence>
<accession>A0A1T4K166</accession>
<evidence type="ECO:0008006" key="4">
    <source>
        <dbReference type="Google" id="ProtNLM"/>
    </source>
</evidence>
<keyword evidence="3" id="KW-1185">Reference proteome</keyword>